<evidence type="ECO:0000256" key="13">
    <source>
        <dbReference type="RuleBase" id="RU000461"/>
    </source>
</evidence>
<dbReference type="AlphaFoldDB" id="A0A8H3J4W4"/>
<accession>A0A8H3J4W4</accession>
<dbReference type="InterPro" id="IPR017972">
    <property type="entry name" value="Cyt_P450_CS"/>
</dbReference>
<comment type="cofactor">
    <cofactor evidence="1 12">
        <name>heme</name>
        <dbReference type="ChEBI" id="CHEBI:30413"/>
    </cofactor>
</comment>
<dbReference type="SUPFAM" id="SSF48264">
    <property type="entry name" value="Cytochrome P450"/>
    <property type="match status" value="1"/>
</dbReference>
<evidence type="ECO:0000256" key="12">
    <source>
        <dbReference type="PIRSR" id="PIRSR602401-1"/>
    </source>
</evidence>
<evidence type="ECO:0000313" key="15">
    <source>
        <dbReference type="Proteomes" id="UP000664521"/>
    </source>
</evidence>
<evidence type="ECO:0000256" key="3">
    <source>
        <dbReference type="ARBA" id="ARBA00010617"/>
    </source>
</evidence>
<evidence type="ECO:0000256" key="2">
    <source>
        <dbReference type="ARBA" id="ARBA00004370"/>
    </source>
</evidence>
<evidence type="ECO:0000256" key="8">
    <source>
        <dbReference type="ARBA" id="ARBA00023002"/>
    </source>
</evidence>
<dbReference type="InterPro" id="IPR050121">
    <property type="entry name" value="Cytochrome_P450_monoxygenase"/>
</dbReference>
<keyword evidence="6 12" id="KW-0479">Metal-binding</keyword>
<evidence type="ECO:0000256" key="5">
    <source>
        <dbReference type="ARBA" id="ARBA00022692"/>
    </source>
</evidence>
<dbReference type="FunFam" id="1.10.630.10:FF:000158">
    <property type="entry name" value="Cytochrome P450, putative (Eurofung)"/>
    <property type="match status" value="1"/>
</dbReference>
<dbReference type="InterPro" id="IPR001128">
    <property type="entry name" value="Cyt_P450"/>
</dbReference>
<dbReference type="InterPro" id="IPR002401">
    <property type="entry name" value="Cyt_P450_E_grp-I"/>
</dbReference>
<comment type="caution">
    <text evidence="14">The sequence shown here is derived from an EMBL/GenBank/DDBJ whole genome shotgun (WGS) entry which is preliminary data.</text>
</comment>
<gene>
    <name evidence="14" type="primary">ORF9</name>
    <name evidence="14" type="ORF">HETSPECPRED_002627</name>
</gene>
<dbReference type="InterPro" id="IPR036396">
    <property type="entry name" value="Cyt_P450_sf"/>
</dbReference>
<evidence type="ECO:0000256" key="6">
    <source>
        <dbReference type="ARBA" id="ARBA00022723"/>
    </source>
</evidence>
<evidence type="ECO:0000256" key="10">
    <source>
        <dbReference type="ARBA" id="ARBA00023033"/>
    </source>
</evidence>
<dbReference type="GO" id="GO:0004497">
    <property type="term" value="F:monooxygenase activity"/>
    <property type="evidence" value="ECO:0007669"/>
    <property type="project" value="UniProtKB-KW"/>
</dbReference>
<organism evidence="14 15">
    <name type="scientific">Heterodermia speciosa</name>
    <dbReference type="NCBI Taxonomy" id="116794"/>
    <lineage>
        <taxon>Eukaryota</taxon>
        <taxon>Fungi</taxon>
        <taxon>Dikarya</taxon>
        <taxon>Ascomycota</taxon>
        <taxon>Pezizomycotina</taxon>
        <taxon>Lecanoromycetes</taxon>
        <taxon>OSLEUM clade</taxon>
        <taxon>Lecanoromycetidae</taxon>
        <taxon>Caliciales</taxon>
        <taxon>Physciaceae</taxon>
        <taxon>Heterodermia</taxon>
    </lineage>
</organism>
<evidence type="ECO:0000256" key="9">
    <source>
        <dbReference type="ARBA" id="ARBA00023004"/>
    </source>
</evidence>
<keyword evidence="9 12" id="KW-0408">Iron</keyword>
<protein>
    <submittedName>
        <fullName evidence="14">Cytochrome P450 monooxygenase orf9</fullName>
    </submittedName>
</protein>
<dbReference type="PRINTS" id="PR00385">
    <property type="entry name" value="P450"/>
</dbReference>
<dbReference type="Gene3D" id="1.10.630.10">
    <property type="entry name" value="Cytochrome P450"/>
    <property type="match status" value="1"/>
</dbReference>
<dbReference type="PANTHER" id="PTHR24305:SF210">
    <property type="entry name" value="CYTOCHROME P450 MONOOXYGENASE ASQL-RELATED"/>
    <property type="match status" value="1"/>
</dbReference>
<name>A0A8H3J4W4_9LECA</name>
<keyword evidence="10 13" id="KW-0503">Monooxygenase</keyword>
<dbReference type="Proteomes" id="UP000664521">
    <property type="component" value="Unassembled WGS sequence"/>
</dbReference>
<dbReference type="GO" id="GO:0016705">
    <property type="term" value="F:oxidoreductase activity, acting on paired donors, with incorporation or reduction of molecular oxygen"/>
    <property type="evidence" value="ECO:0007669"/>
    <property type="project" value="InterPro"/>
</dbReference>
<dbReference type="PRINTS" id="PR00463">
    <property type="entry name" value="EP450I"/>
</dbReference>
<evidence type="ECO:0000256" key="7">
    <source>
        <dbReference type="ARBA" id="ARBA00022989"/>
    </source>
</evidence>
<proteinExistence type="inferred from homology"/>
<dbReference type="GO" id="GO:0020037">
    <property type="term" value="F:heme binding"/>
    <property type="evidence" value="ECO:0007669"/>
    <property type="project" value="InterPro"/>
</dbReference>
<keyword evidence="4 12" id="KW-0349">Heme</keyword>
<feature type="binding site" description="axial binding residue" evidence="12">
    <location>
        <position position="434"/>
    </location>
    <ligand>
        <name>heme</name>
        <dbReference type="ChEBI" id="CHEBI:30413"/>
    </ligand>
    <ligandPart>
        <name>Fe</name>
        <dbReference type="ChEBI" id="CHEBI:18248"/>
    </ligandPart>
</feature>
<sequence>MSADERSLKALTYTVSAIIYNLYFHPLAKFPGPILARASLIWRFVYTMSGNIHLAINKEHQRYGTVFRVSPNELSFSSVTSWKAIYGHQLAGRAPMAKSEFYQMYGAGFESLCIGSERSPQKHLQMKKNLSNAFSTKALLEQEQLVGSVIDAFVTKVGQASGPEDPGLNMTKWYEMVAFDILGEMAFGESFGSIEKGTPHSWAELILDHLYLITLADNLRQLPFVTTLTGWLFPSTIATKNQNSEFSRQQVAKRLKSTSPRKDFMTQLVGQLETGAVGQEELTAHASTLVIAGGETVSTFLAATTYYLLMNPASYKKLVNEIRQAFSSYAAINTGAAQALPYLQAVINEGLRIYPPGSQGFPRLSPGAWVDEHWIPKGTELYTSAWTVTHDARNFHDPMAFKPDRWLADDYMTAKANKDIKEASQPFSLGPRACLGRNFAYMEMNLILAKMLWRYDLELVDKELDWLGSSKVYVMWWKPELRIRFKARE</sequence>
<dbReference type="Pfam" id="PF00067">
    <property type="entry name" value="p450"/>
    <property type="match status" value="1"/>
</dbReference>
<keyword evidence="7" id="KW-1133">Transmembrane helix</keyword>
<evidence type="ECO:0000256" key="1">
    <source>
        <dbReference type="ARBA" id="ARBA00001971"/>
    </source>
</evidence>
<dbReference type="GO" id="GO:0005506">
    <property type="term" value="F:iron ion binding"/>
    <property type="evidence" value="ECO:0007669"/>
    <property type="project" value="InterPro"/>
</dbReference>
<reference evidence="14" key="1">
    <citation type="submission" date="2021-03" db="EMBL/GenBank/DDBJ databases">
        <authorList>
            <person name="Tagirdzhanova G."/>
        </authorList>
    </citation>
    <scope>NUCLEOTIDE SEQUENCE</scope>
</reference>
<evidence type="ECO:0000256" key="11">
    <source>
        <dbReference type="ARBA" id="ARBA00023136"/>
    </source>
</evidence>
<dbReference type="OrthoDB" id="1470350at2759"/>
<keyword evidence="5" id="KW-0812">Transmembrane</keyword>
<dbReference type="PROSITE" id="PS00086">
    <property type="entry name" value="CYTOCHROME_P450"/>
    <property type="match status" value="1"/>
</dbReference>
<keyword evidence="8 13" id="KW-0560">Oxidoreductase</keyword>
<evidence type="ECO:0000256" key="4">
    <source>
        <dbReference type="ARBA" id="ARBA00022617"/>
    </source>
</evidence>
<comment type="subcellular location">
    <subcellularLocation>
        <location evidence="2">Membrane</location>
    </subcellularLocation>
</comment>
<dbReference type="EMBL" id="CAJPDS010000161">
    <property type="protein sequence ID" value="CAF9940737.1"/>
    <property type="molecule type" value="Genomic_DNA"/>
</dbReference>
<comment type="similarity">
    <text evidence="3 13">Belongs to the cytochrome P450 family.</text>
</comment>
<dbReference type="GO" id="GO:0016020">
    <property type="term" value="C:membrane"/>
    <property type="evidence" value="ECO:0007669"/>
    <property type="project" value="UniProtKB-SubCell"/>
</dbReference>
<keyword evidence="15" id="KW-1185">Reference proteome</keyword>
<keyword evidence="11" id="KW-0472">Membrane</keyword>
<dbReference type="CDD" id="cd11058">
    <property type="entry name" value="CYP60B-like"/>
    <property type="match status" value="1"/>
</dbReference>
<dbReference type="PANTHER" id="PTHR24305">
    <property type="entry name" value="CYTOCHROME P450"/>
    <property type="match status" value="1"/>
</dbReference>
<evidence type="ECO:0000313" key="14">
    <source>
        <dbReference type="EMBL" id="CAF9940737.1"/>
    </source>
</evidence>